<organism evidence="2 3">
    <name type="scientific">Austropuccinia psidii MF-1</name>
    <dbReference type="NCBI Taxonomy" id="1389203"/>
    <lineage>
        <taxon>Eukaryota</taxon>
        <taxon>Fungi</taxon>
        <taxon>Dikarya</taxon>
        <taxon>Basidiomycota</taxon>
        <taxon>Pucciniomycotina</taxon>
        <taxon>Pucciniomycetes</taxon>
        <taxon>Pucciniales</taxon>
        <taxon>Sphaerophragmiaceae</taxon>
        <taxon>Austropuccinia</taxon>
    </lineage>
</organism>
<feature type="domain" description="Reverse transcriptase Ty1/copia-type" evidence="1">
    <location>
        <begin position="1"/>
        <end position="157"/>
    </location>
</feature>
<accession>A0A9Q3DJF0</accession>
<evidence type="ECO:0000259" key="1">
    <source>
        <dbReference type="Pfam" id="PF07727"/>
    </source>
</evidence>
<proteinExistence type="predicted"/>
<comment type="caution">
    <text evidence="2">The sequence shown here is derived from an EMBL/GenBank/DDBJ whole genome shotgun (WGS) entry which is preliminary data.</text>
</comment>
<sequence>MDVWCAFLNGKPEEKLHIHRPLGYKDYPDTDVFLLKKSLYGLNQSPRFWNKVLKNTLVTIGLVLCFTDPCLYYSQNRENPLWLFVHVDNLIVGGTWNKTFKIKVKTFFKMEDLGTVKYALGIRINQNKECILLVQDKFINQILTELSIDQVKPPMAPLPSNYKELKSPESNTTIPPPFNFRRALGLLQ</sequence>
<evidence type="ECO:0000313" key="3">
    <source>
        <dbReference type="Proteomes" id="UP000765509"/>
    </source>
</evidence>
<evidence type="ECO:0000313" key="2">
    <source>
        <dbReference type="EMBL" id="MBW0504360.1"/>
    </source>
</evidence>
<protein>
    <recommendedName>
        <fullName evidence="1">Reverse transcriptase Ty1/copia-type domain-containing protein</fullName>
    </recommendedName>
</protein>
<name>A0A9Q3DJF0_9BASI</name>
<dbReference type="OrthoDB" id="1931024at2759"/>
<dbReference type="Pfam" id="PF07727">
    <property type="entry name" value="RVT_2"/>
    <property type="match status" value="1"/>
</dbReference>
<gene>
    <name evidence="2" type="ORF">O181_044075</name>
</gene>
<dbReference type="AlphaFoldDB" id="A0A9Q3DJF0"/>
<reference evidence="2" key="1">
    <citation type="submission" date="2021-03" db="EMBL/GenBank/DDBJ databases">
        <title>Draft genome sequence of rust myrtle Austropuccinia psidii MF-1, a brazilian biotype.</title>
        <authorList>
            <person name="Quecine M.C."/>
            <person name="Pachon D.M.R."/>
            <person name="Bonatelli M.L."/>
            <person name="Correr F.H."/>
            <person name="Franceschini L.M."/>
            <person name="Leite T.F."/>
            <person name="Margarido G.R.A."/>
            <person name="Almeida C.A."/>
            <person name="Ferrarezi J.A."/>
            <person name="Labate C.A."/>
        </authorList>
    </citation>
    <scope>NUCLEOTIDE SEQUENCE</scope>
    <source>
        <strain evidence="2">MF-1</strain>
    </source>
</reference>
<dbReference type="Proteomes" id="UP000765509">
    <property type="component" value="Unassembled WGS sequence"/>
</dbReference>
<keyword evidence="3" id="KW-1185">Reference proteome</keyword>
<dbReference type="InterPro" id="IPR013103">
    <property type="entry name" value="RVT_2"/>
</dbReference>
<dbReference type="EMBL" id="AVOT02017878">
    <property type="protein sequence ID" value="MBW0504360.1"/>
    <property type="molecule type" value="Genomic_DNA"/>
</dbReference>